<dbReference type="InterPro" id="IPR008878">
    <property type="entry name" value="Transposase_IS66_Orf2"/>
</dbReference>
<accession>A0A853IK99</accession>
<keyword evidence="2" id="KW-1185">Reference proteome</keyword>
<reference evidence="1 2" key="1">
    <citation type="submission" date="2020-07" db="EMBL/GenBank/DDBJ databases">
        <title>Endozoicomonas sp. nov., isolated from sediment.</title>
        <authorList>
            <person name="Gu T."/>
        </authorList>
    </citation>
    <scope>NUCLEOTIDE SEQUENCE [LARGE SCALE GENOMIC DNA]</scope>
    <source>
        <strain evidence="1 2">SM1973</strain>
    </source>
</reference>
<dbReference type="Pfam" id="PF05717">
    <property type="entry name" value="TnpB_IS66"/>
    <property type="match status" value="1"/>
</dbReference>
<name>A0A853IK99_9GAMM</name>
<evidence type="ECO:0000313" key="2">
    <source>
        <dbReference type="Proteomes" id="UP000569732"/>
    </source>
</evidence>
<proteinExistence type="predicted"/>
<gene>
    <name evidence="1" type="primary">tnpB</name>
    <name evidence="1" type="ORF">H0A36_26155</name>
</gene>
<dbReference type="AlphaFoldDB" id="A0A853IK99"/>
<dbReference type="PANTHER" id="PTHR36455:SF1">
    <property type="entry name" value="BLR8292 PROTEIN"/>
    <property type="match status" value="1"/>
</dbReference>
<dbReference type="EMBL" id="JACCKB010000094">
    <property type="protein sequence ID" value="NYZ69505.1"/>
    <property type="molecule type" value="Genomic_DNA"/>
</dbReference>
<comment type="caution">
    <text evidence="1">The sequence shown here is derived from an EMBL/GenBank/DDBJ whole genome shotgun (WGS) entry which is preliminary data.</text>
</comment>
<dbReference type="RefSeq" id="WP_180571489.1">
    <property type="nucleotide sequence ID" value="NZ_JACCKB010000094.1"/>
</dbReference>
<organism evidence="1 2">
    <name type="scientific">Spartinivicinus marinus</name>
    <dbReference type="NCBI Taxonomy" id="2994442"/>
    <lineage>
        <taxon>Bacteria</taxon>
        <taxon>Pseudomonadati</taxon>
        <taxon>Pseudomonadota</taxon>
        <taxon>Gammaproteobacteria</taxon>
        <taxon>Oceanospirillales</taxon>
        <taxon>Zooshikellaceae</taxon>
        <taxon>Spartinivicinus</taxon>
    </lineage>
</organism>
<dbReference type="PANTHER" id="PTHR36455">
    <property type="match status" value="1"/>
</dbReference>
<evidence type="ECO:0000313" key="1">
    <source>
        <dbReference type="EMBL" id="NYZ69505.1"/>
    </source>
</evidence>
<dbReference type="Proteomes" id="UP000569732">
    <property type="component" value="Unassembled WGS sequence"/>
</dbReference>
<sequence>MLQLTPQHRLLLAVKPVDFRKGINSLIALCKLQLSEEADSGTIFVFTNRRKEAVKLLVYDGQGFWLCMKRFSQGKLKWWPKAGDTTYKISAKELQILLYQGDPRRAAIMEDWKSVAA</sequence>
<dbReference type="NCBIfam" id="NF033819">
    <property type="entry name" value="IS66_TnpB"/>
    <property type="match status" value="1"/>
</dbReference>
<protein>
    <submittedName>
        <fullName evidence="1">IS66 family insertion sequence element accessory protein TnpB</fullName>
    </submittedName>
</protein>